<name>A0A7X2ZEG9_9BACL</name>
<evidence type="ECO:0000313" key="3">
    <source>
        <dbReference type="Proteomes" id="UP000450917"/>
    </source>
</evidence>
<dbReference type="AlphaFoldDB" id="A0A7X2ZEG9"/>
<proteinExistence type="predicted"/>
<accession>A0A7X2ZEG9</accession>
<keyword evidence="3" id="KW-1185">Reference proteome</keyword>
<gene>
    <name evidence="2" type="ORF">GNP93_22715</name>
</gene>
<dbReference type="Proteomes" id="UP000450917">
    <property type="component" value="Unassembled WGS sequence"/>
</dbReference>
<reference evidence="2 3" key="1">
    <citation type="submission" date="2019-11" db="EMBL/GenBank/DDBJ databases">
        <title>Draft genome sequences of five Paenibacillus species of dairy origin.</title>
        <authorList>
            <person name="Olajide A.M."/>
            <person name="Chen S."/>
            <person name="Lapointe G."/>
        </authorList>
    </citation>
    <scope>NUCLEOTIDE SEQUENCE [LARGE SCALE GENOMIC DNA]</scope>
    <source>
        <strain evidence="2 3">2CS3</strain>
    </source>
</reference>
<comment type="caution">
    <text evidence="2">The sequence shown here is derived from an EMBL/GenBank/DDBJ whole genome shotgun (WGS) entry which is preliminary data.</text>
</comment>
<dbReference type="InterPro" id="IPR024442">
    <property type="entry name" value="Transposase_Zn_ribbon"/>
</dbReference>
<feature type="domain" description="Transposase zinc-ribbon" evidence="1">
    <location>
        <begin position="13"/>
        <end position="60"/>
    </location>
</feature>
<evidence type="ECO:0000313" key="2">
    <source>
        <dbReference type="EMBL" id="MUG73438.1"/>
    </source>
</evidence>
<sequence>MDLTMMTPPFNFPTETACFETLFQAKWPNGFICSRCGHRHAYQIHTRRLPLYECHACRYQNSLIAGTVMEGSRTDIRKWLHAIFLISRTDSGINAKHLSKIIRVTYKTAWLMLQKLRHAMNQAIDSDLLSGIVRVNIAHYGRPHCPIIVPHPQRQPLFIAATMKETGEPCRFKIKHLSKEYLNDGLVRRTGTQLFTEQHVDQTANVDIEYITARFSPRRFHRLLAVAADAGRWINLTFHGIGPKHLQTYMDEYCYRLNLTLRDTPVFHNMLRLSATTAAVPYSVIIQKLACSYY</sequence>
<protein>
    <submittedName>
        <fullName evidence="2">DDE transposase</fullName>
    </submittedName>
</protein>
<dbReference type="Pfam" id="PF12760">
    <property type="entry name" value="Zn_ribbon_IS1595"/>
    <property type="match status" value="1"/>
</dbReference>
<dbReference type="RefSeq" id="WP_155615593.1">
    <property type="nucleotide sequence ID" value="NZ_WNZX01000026.1"/>
</dbReference>
<dbReference type="EMBL" id="WNZX01000026">
    <property type="protein sequence ID" value="MUG73438.1"/>
    <property type="molecule type" value="Genomic_DNA"/>
</dbReference>
<organism evidence="2 3">
    <name type="scientific">Paenibacillus validus</name>
    <dbReference type="NCBI Taxonomy" id="44253"/>
    <lineage>
        <taxon>Bacteria</taxon>
        <taxon>Bacillati</taxon>
        <taxon>Bacillota</taxon>
        <taxon>Bacilli</taxon>
        <taxon>Bacillales</taxon>
        <taxon>Paenibacillaceae</taxon>
        <taxon>Paenibacillus</taxon>
    </lineage>
</organism>
<evidence type="ECO:0000259" key="1">
    <source>
        <dbReference type="Pfam" id="PF12760"/>
    </source>
</evidence>